<name>A0ACA9KG28_9GLOM</name>
<organism evidence="1 2">
    <name type="scientific">Racocetra persica</name>
    <dbReference type="NCBI Taxonomy" id="160502"/>
    <lineage>
        <taxon>Eukaryota</taxon>
        <taxon>Fungi</taxon>
        <taxon>Fungi incertae sedis</taxon>
        <taxon>Mucoromycota</taxon>
        <taxon>Glomeromycotina</taxon>
        <taxon>Glomeromycetes</taxon>
        <taxon>Diversisporales</taxon>
        <taxon>Gigasporaceae</taxon>
        <taxon>Racocetra</taxon>
    </lineage>
</organism>
<comment type="caution">
    <text evidence="1">The sequence shown here is derived from an EMBL/GenBank/DDBJ whole genome shotgun (WGS) entry which is preliminary data.</text>
</comment>
<evidence type="ECO:0000313" key="1">
    <source>
        <dbReference type="EMBL" id="CAG8470761.1"/>
    </source>
</evidence>
<accession>A0ACA9KG28</accession>
<reference evidence="1" key="1">
    <citation type="submission" date="2021-06" db="EMBL/GenBank/DDBJ databases">
        <authorList>
            <person name="Kallberg Y."/>
            <person name="Tangrot J."/>
            <person name="Rosling A."/>
        </authorList>
    </citation>
    <scope>NUCLEOTIDE SEQUENCE</scope>
    <source>
        <strain evidence="1">MA461A</strain>
    </source>
</reference>
<dbReference type="Proteomes" id="UP000789920">
    <property type="component" value="Unassembled WGS sequence"/>
</dbReference>
<sequence>MEHIKNSNREKIKFESTTLENQRLQQGLKEIITAAWKKNLQDRIRLAKIFLKLEQLSLNCNQPCYRTSFYPNGYLDLDSLKLNKQQSITEPNETFITKMKLLEEGIIIHKNKDYEKA</sequence>
<dbReference type="EMBL" id="CAJVQC010000445">
    <property type="protein sequence ID" value="CAG8470761.1"/>
    <property type="molecule type" value="Genomic_DNA"/>
</dbReference>
<evidence type="ECO:0000313" key="2">
    <source>
        <dbReference type="Proteomes" id="UP000789920"/>
    </source>
</evidence>
<proteinExistence type="predicted"/>
<keyword evidence="2" id="KW-1185">Reference proteome</keyword>
<protein>
    <submittedName>
        <fullName evidence="1">36749_t:CDS:1</fullName>
    </submittedName>
</protein>
<gene>
    <name evidence="1" type="ORF">RPERSI_LOCUS569</name>
</gene>